<dbReference type="EMBL" id="CAJEWN010000118">
    <property type="protein sequence ID" value="CAD2166550.1"/>
    <property type="molecule type" value="Genomic_DNA"/>
</dbReference>
<organism evidence="1 2">
    <name type="scientific">Meloidogyne enterolobii</name>
    <name type="common">Root-knot nematode worm</name>
    <name type="synonym">Meloidogyne mayaguensis</name>
    <dbReference type="NCBI Taxonomy" id="390850"/>
    <lineage>
        <taxon>Eukaryota</taxon>
        <taxon>Metazoa</taxon>
        <taxon>Ecdysozoa</taxon>
        <taxon>Nematoda</taxon>
        <taxon>Chromadorea</taxon>
        <taxon>Rhabditida</taxon>
        <taxon>Tylenchina</taxon>
        <taxon>Tylenchomorpha</taxon>
        <taxon>Tylenchoidea</taxon>
        <taxon>Meloidogynidae</taxon>
        <taxon>Meloidogyninae</taxon>
        <taxon>Meloidogyne</taxon>
    </lineage>
</organism>
<name>A0A6V7UXN2_MELEN</name>
<protein>
    <submittedName>
        <fullName evidence="1">Uncharacterized protein</fullName>
    </submittedName>
</protein>
<dbReference type="Proteomes" id="UP000580250">
    <property type="component" value="Unassembled WGS sequence"/>
</dbReference>
<accession>A0A6V7UXN2</accession>
<gene>
    <name evidence="1" type="ORF">MENT_LOCUS17912</name>
</gene>
<evidence type="ECO:0000313" key="1">
    <source>
        <dbReference type="EMBL" id="CAD2166550.1"/>
    </source>
</evidence>
<reference evidence="1 2" key="1">
    <citation type="submission" date="2020-08" db="EMBL/GenBank/DDBJ databases">
        <authorList>
            <person name="Koutsovoulos G."/>
            <person name="Danchin GJ E."/>
        </authorList>
    </citation>
    <scope>NUCLEOTIDE SEQUENCE [LARGE SCALE GENOMIC DNA]</scope>
</reference>
<comment type="caution">
    <text evidence="1">The sequence shown here is derived from an EMBL/GenBank/DDBJ whole genome shotgun (WGS) entry which is preliminary data.</text>
</comment>
<sequence>MCKGFLSFFVEKWTRKPIPFYLPYKNSRNIVSRLYKKVYGITNQRQLQLSTIIKSKEDIKIVNYYLNKVFNCCLEYGYIDEFVFNPELIELLFGDAIIPKQLYIQTCYLSIVENNIENLISFALNHLICETLIINFLRDKADIKNYKNILFKILISGDKFKNVYLNFC</sequence>
<evidence type="ECO:0000313" key="2">
    <source>
        <dbReference type="Proteomes" id="UP000580250"/>
    </source>
</evidence>
<proteinExistence type="predicted"/>
<dbReference type="AlphaFoldDB" id="A0A6V7UXN2"/>